<sequence>MAQQRNTYKIIFFPIILILVRIADCGKPSVTSSDRHTTGQRFAMEPQDQTAIVGSRVTLPCRVVDKVGSLQWTKDDFGLGEHRNLSGFDRYSMIGSDEEGDFSLDIYPVMLDDDAKYQCQVGPGPKGQPGIRSRFATLTILVPPDPPKIVQGDFLVTTEDREIELECISVGGKPAAEITWIDGLGNVLTKGIEYVKEQLADSRRFTAKSILKLTPKKEHHNTTFTCQAQNTADRTYRSAKLLLEVKYAPKVAVSVIGGALAGGRIPEGSEVRLSCHADANPNDVNYRWYINDEIVMGDYTTEMIIHNVSRKYHDAIVKCEVYNAVGKSEESETLDISYGPIFRQTPKSVEADIGSTASLVCDVDGNPAADIVWISEATER</sequence>
<keyword evidence="2" id="KW-0812">Transmembrane</keyword>
<proteinExistence type="predicted"/>
<feature type="domain" description="Ig-like" evidence="11">
    <location>
        <begin position="28"/>
        <end position="121"/>
    </location>
</feature>
<dbReference type="InterPro" id="IPR003599">
    <property type="entry name" value="Ig_sub"/>
</dbReference>
<evidence type="ECO:0000313" key="13">
    <source>
        <dbReference type="Proteomes" id="UP000594454"/>
    </source>
</evidence>
<evidence type="ECO:0000256" key="7">
    <source>
        <dbReference type="ARBA" id="ARBA00023157"/>
    </source>
</evidence>
<dbReference type="Proteomes" id="UP000594454">
    <property type="component" value="Chromosome 5"/>
</dbReference>
<dbReference type="GO" id="GO:0050839">
    <property type="term" value="F:cell adhesion molecule binding"/>
    <property type="evidence" value="ECO:0007669"/>
    <property type="project" value="TreeGrafter"/>
</dbReference>
<feature type="non-terminal residue" evidence="12">
    <location>
        <position position="1"/>
    </location>
</feature>
<dbReference type="InterPro" id="IPR003598">
    <property type="entry name" value="Ig_sub2"/>
</dbReference>
<dbReference type="AlphaFoldDB" id="A0A7R8YZ78"/>
<name>A0A7R8YZ78_HERIL</name>
<evidence type="ECO:0000256" key="9">
    <source>
        <dbReference type="ARBA" id="ARBA00023319"/>
    </source>
</evidence>
<feature type="signal peptide" evidence="10">
    <location>
        <begin position="1"/>
        <end position="25"/>
    </location>
</feature>
<dbReference type="SUPFAM" id="SSF48726">
    <property type="entry name" value="Immunoglobulin"/>
    <property type="match status" value="4"/>
</dbReference>
<feature type="chain" id="PRO_5031486998" description="Ig-like domain-containing protein" evidence="10">
    <location>
        <begin position="26"/>
        <end position="380"/>
    </location>
</feature>
<dbReference type="InterPro" id="IPR013098">
    <property type="entry name" value="Ig_I-set"/>
</dbReference>
<evidence type="ECO:0000256" key="4">
    <source>
        <dbReference type="ARBA" id="ARBA00022737"/>
    </source>
</evidence>
<dbReference type="InParanoid" id="A0A7R8YZ78"/>
<dbReference type="Pfam" id="PF07679">
    <property type="entry name" value="I-set"/>
    <property type="match status" value="2"/>
</dbReference>
<dbReference type="GO" id="GO:0005911">
    <property type="term" value="C:cell-cell junction"/>
    <property type="evidence" value="ECO:0007669"/>
    <property type="project" value="TreeGrafter"/>
</dbReference>
<keyword evidence="7" id="KW-1015">Disulfide bond</keyword>
<dbReference type="Pfam" id="PF08205">
    <property type="entry name" value="C2-set_2"/>
    <property type="match status" value="1"/>
</dbReference>
<dbReference type="PROSITE" id="PS50835">
    <property type="entry name" value="IG_LIKE"/>
    <property type="match status" value="4"/>
</dbReference>
<dbReference type="InterPro" id="IPR051275">
    <property type="entry name" value="Cell_adhesion_signaling"/>
</dbReference>
<feature type="domain" description="Ig-like" evidence="11">
    <location>
        <begin position="340"/>
        <end position="380"/>
    </location>
</feature>
<comment type="subcellular location">
    <subcellularLocation>
        <location evidence="1">Membrane</location>
        <topology evidence="1">Single-pass type I membrane protein</topology>
    </subcellularLocation>
</comment>
<dbReference type="Gene3D" id="2.60.40.10">
    <property type="entry name" value="Immunoglobulins"/>
    <property type="match status" value="4"/>
</dbReference>
<dbReference type="PANTHER" id="PTHR11640">
    <property type="entry name" value="NEPHRIN"/>
    <property type="match status" value="1"/>
</dbReference>
<feature type="domain" description="Ig-like" evidence="11">
    <location>
        <begin position="249"/>
        <end position="337"/>
    </location>
</feature>
<dbReference type="SMART" id="SM00408">
    <property type="entry name" value="IGc2"/>
    <property type="match status" value="3"/>
</dbReference>
<protein>
    <recommendedName>
        <fullName evidence="11">Ig-like domain-containing protein</fullName>
    </recommendedName>
</protein>
<evidence type="ECO:0000256" key="3">
    <source>
        <dbReference type="ARBA" id="ARBA00022729"/>
    </source>
</evidence>
<evidence type="ECO:0000259" key="11">
    <source>
        <dbReference type="PROSITE" id="PS50835"/>
    </source>
</evidence>
<reference evidence="12 13" key="1">
    <citation type="submission" date="2020-11" db="EMBL/GenBank/DDBJ databases">
        <authorList>
            <person name="Wallbank WR R."/>
            <person name="Pardo Diaz C."/>
            <person name="Kozak K."/>
            <person name="Martin S."/>
            <person name="Jiggins C."/>
            <person name="Moest M."/>
            <person name="Warren A I."/>
            <person name="Generalovic N T."/>
            <person name="Byers J.R.P. K."/>
            <person name="Montejo-Kovacevich G."/>
            <person name="Yen C E."/>
        </authorList>
    </citation>
    <scope>NUCLEOTIDE SEQUENCE [LARGE SCALE GENOMIC DNA]</scope>
</reference>
<keyword evidence="6" id="KW-0472">Membrane</keyword>
<organism evidence="12 13">
    <name type="scientific">Hermetia illucens</name>
    <name type="common">Black soldier fly</name>
    <dbReference type="NCBI Taxonomy" id="343691"/>
    <lineage>
        <taxon>Eukaryota</taxon>
        <taxon>Metazoa</taxon>
        <taxon>Ecdysozoa</taxon>
        <taxon>Arthropoda</taxon>
        <taxon>Hexapoda</taxon>
        <taxon>Insecta</taxon>
        <taxon>Pterygota</taxon>
        <taxon>Neoptera</taxon>
        <taxon>Endopterygota</taxon>
        <taxon>Diptera</taxon>
        <taxon>Brachycera</taxon>
        <taxon>Stratiomyomorpha</taxon>
        <taxon>Stratiomyidae</taxon>
        <taxon>Hermetiinae</taxon>
        <taxon>Hermetia</taxon>
    </lineage>
</organism>
<keyword evidence="13" id="KW-1185">Reference proteome</keyword>
<accession>A0A7R8YZ78</accession>
<evidence type="ECO:0000256" key="8">
    <source>
        <dbReference type="ARBA" id="ARBA00023180"/>
    </source>
</evidence>
<keyword evidence="8" id="KW-0325">Glycoprotein</keyword>
<keyword evidence="4" id="KW-0677">Repeat</keyword>
<gene>
    <name evidence="12" type="ORF">HERILL_LOCUS13402</name>
</gene>
<evidence type="ECO:0000256" key="10">
    <source>
        <dbReference type="SAM" id="SignalP"/>
    </source>
</evidence>
<dbReference type="GO" id="GO:0005886">
    <property type="term" value="C:plasma membrane"/>
    <property type="evidence" value="ECO:0007669"/>
    <property type="project" value="TreeGrafter"/>
</dbReference>
<evidence type="ECO:0000256" key="6">
    <source>
        <dbReference type="ARBA" id="ARBA00023136"/>
    </source>
</evidence>
<dbReference type="InterPro" id="IPR013783">
    <property type="entry name" value="Ig-like_fold"/>
</dbReference>
<dbReference type="GO" id="GO:0098609">
    <property type="term" value="P:cell-cell adhesion"/>
    <property type="evidence" value="ECO:0007669"/>
    <property type="project" value="TreeGrafter"/>
</dbReference>
<dbReference type="EMBL" id="LR899013">
    <property type="protein sequence ID" value="CAD7090949.1"/>
    <property type="molecule type" value="Genomic_DNA"/>
</dbReference>
<dbReference type="FunFam" id="2.60.40.10:FF:000077">
    <property type="entry name" value="Kirre like nephrin family adhesion molecule 3"/>
    <property type="match status" value="1"/>
</dbReference>
<dbReference type="InterPro" id="IPR007110">
    <property type="entry name" value="Ig-like_dom"/>
</dbReference>
<feature type="domain" description="Ig-like" evidence="11">
    <location>
        <begin position="147"/>
        <end position="242"/>
    </location>
</feature>
<evidence type="ECO:0000313" key="12">
    <source>
        <dbReference type="EMBL" id="CAD7090949.1"/>
    </source>
</evidence>
<keyword evidence="3 10" id="KW-0732">Signal</keyword>
<dbReference type="Pfam" id="PF13895">
    <property type="entry name" value="Ig_2"/>
    <property type="match status" value="1"/>
</dbReference>
<dbReference type="PANTHER" id="PTHR11640:SF31">
    <property type="entry name" value="IRREGULAR CHIASM C-ROUGHEST PROTEIN-RELATED"/>
    <property type="match status" value="1"/>
</dbReference>
<evidence type="ECO:0000256" key="2">
    <source>
        <dbReference type="ARBA" id="ARBA00022692"/>
    </source>
</evidence>
<keyword evidence="5" id="KW-1133">Transmembrane helix</keyword>
<dbReference type="OrthoDB" id="6413693at2759"/>
<dbReference type="InterPro" id="IPR013162">
    <property type="entry name" value="CD80_C2-set"/>
</dbReference>
<dbReference type="SMART" id="SM00409">
    <property type="entry name" value="IG"/>
    <property type="match status" value="3"/>
</dbReference>
<keyword evidence="9" id="KW-0393">Immunoglobulin domain</keyword>
<dbReference type="InterPro" id="IPR036179">
    <property type="entry name" value="Ig-like_dom_sf"/>
</dbReference>
<evidence type="ECO:0000256" key="5">
    <source>
        <dbReference type="ARBA" id="ARBA00022989"/>
    </source>
</evidence>
<evidence type="ECO:0000256" key="1">
    <source>
        <dbReference type="ARBA" id="ARBA00004479"/>
    </source>
</evidence>